<dbReference type="PANTHER" id="PTHR22803">
    <property type="entry name" value="MANNOSE, PHOSPHOLIPASE, LECTIN RECEPTOR RELATED"/>
    <property type="match status" value="1"/>
</dbReference>
<evidence type="ECO:0000259" key="2">
    <source>
        <dbReference type="PROSITE" id="PS50041"/>
    </source>
</evidence>
<name>A0A4W5KE26_9TELE</name>
<dbReference type="Ensembl" id="ENSHHUT00000010526.1">
    <property type="protein sequence ID" value="ENSHHUP00000010206.1"/>
    <property type="gene ID" value="ENSHHUG00000006233.1"/>
</dbReference>
<accession>A0A4W5KE26</accession>
<feature type="chain" id="PRO_5021209268" description="C-type lectin domain-containing protein" evidence="1">
    <location>
        <begin position="17"/>
        <end position="480"/>
    </location>
</feature>
<feature type="signal peptide" evidence="1">
    <location>
        <begin position="1"/>
        <end position="16"/>
    </location>
</feature>
<evidence type="ECO:0000256" key="1">
    <source>
        <dbReference type="SAM" id="SignalP"/>
    </source>
</evidence>
<proteinExistence type="predicted"/>
<sequence length="480" mass="54578">MLTFTLLLLALSSLHAAPLRDDVVAPPRGRLQDRKVLVLPRSVPVEERRQGTEPSRRFIMDLNTGLVKEHINEMDRRVGPVYVPPSVDEFRQGTENSQKTLVDIRSGRILKHVGEMERSMIMTPREPMEVPVPVQRRVGGWVRADVLPGSLPVEERRQGTEPSRRFLMDLNSGLVKEHVSEMDRRVAPVYTPSSVDEYRQGTENSQKTLVDIRSGRIIRPVGEMERSMKQIPQDERDRFQNVRLAEVEVRSIPVEERRQGTEPSRRFIMNLNTGLVKEHISEMDRRVAPVYTPSYVDEYRQGTENSQKTLVDIRSGRIIRPVGEMERSMKQISQDDRLVSAKAETHSEKECVGEVIDGHCYQFNPTLMTFSEAESSCSVLSPRGHLASVTNGDLHSRLVSMVTKATKTPVLTWLGGVVKDKQSEWTDGSAWGYSDWMPGHPDTQTDKQACLEMFRIDESWWTAVDCELKRASICSFPMAA</sequence>
<dbReference type="InterPro" id="IPR050111">
    <property type="entry name" value="C-type_lectin/snaclec_domain"/>
</dbReference>
<evidence type="ECO:0000313" key="3">
    <source>
        <dbReference type="Ensembl" id="ENSHHUP00000010206.1"/>
    </source>
</evidence>
<feature type="domain" description="C-type lectin" evidence="2">
    <location>
        <begin position="356"/>
        <end position="475"/>
    </location>
</feature>
<organism evidence="3 4">
    <name type="scientific">Hucho hucho</name>
    <name type="common">huchen</name>
    <dbReference type="NCBI Taxonomy" id="62062"/>
    <lineage>
        <taxon>Eukaryota</taxon>
        <taxon>Metazoa</taxon>
        <taxon>Chordata</taxon>
        <taxon>Craniata</taxon>
        <taxon>Vertebrata</taxon>
        <taxon>Euteleostomi</taxon>
        <taxon>Actinopterygii</taxon>
        <taxon>Neopterygii</taxon>
        <taxon>Teleostei</taxon>
        <taxon>Protacanthopterygii</taxon>
        <taxon>Salmoniformes</taxon>
        <taxon>Salmonidae</taxon>
        <taxon>Salmoninae</taxon>
        <taxon>Hucho</taxon>
    </lineage>
</organism>
<keyword evidence="4" id="KW-1185">Reference proteome</keyword>
<keyword evidence="1" id="KW-0732">Signal</keyword>
<protein>
    <recommendedName>
        <fullName evidence="2">C-type lectin domain-containing protein</fullName>
    </recommendedName>
</protein>
<dbReference type="PROSITE" id="PS50041">
    <property type="entry name" value="C_TYPE_LECTIN_2"/>
    <property type="match status" value="1"/>
</dbReference>
<dbReference type="GeneTree" id="ENSGT00990000207892"/>
<evidence type="ECO:0000313" key="4">
    <source>
        <dbReference type="Proteomes" id="UP000314982"/>
    </source>
</evidence>
<dbReference type="InterPro" id="IPR001304">
    <property type="entry name" value="C-type_lectin-like"/>
</dbReference>
<reference evidence="4" key="1">
    <citation type="submission" date="2018-06" db="EMBL/GenBank/DDBJ databases">
        <title>Genome assembly of Danube salmon.</title>
        <authorList>
            <person name="Macqueen D.J."/>
            <person name="Gundappa M.K."/>
        </authorList>
    </citation>
    <scope>NUCLEOTIDE SEQUENCE [LARGE SCALE GENOMIC DNA]</scope>
</reference>
<dbReference type="AlphaFoldDB" id="A0A4W5KE26"/>
<dbReference type="InterPro" id="IPR016186">
    <property type="entry name" value="C-type_lectin-like/link_sf"/>
</dbReference>
<dbReference type="InterPro" id="IPR016187">
    <property type="entry name" value="CTDL_fold"/>
</dbReference>
<reference evidence="3" key="2">
    <citation type="submission" date="2025-08" db="UniProtKB">
        <authorList>
            <consortium name="Ensembl"/>
        </authorList>
    </citation>
    <scope>IDENTIFICATION</scope>
</reference>
<dbReference type="Gene3D" id="3.10.100.10">
    <property type="entry name" value="Mannose-Binding Protein A, subunit A"/>
    <property type="match status" value="1"/>
</dbReference>
<dbReference type="Pfam" id="PF00059">
    <property type="entry name" value="Lectin_C"/>
    <property type="match status" value="1"/>
</dbReference>
<dbReference type="Proteomes" id="UP000314982">
    <property type="component" value="Unassembled WGS sequence"/>
</dbReference>
<dbReference type="SUPFAM" id="SSF56436">
    <property type="entry name" value="C-type lectin-like"/>
    <property type="match status" value="1"/>
</dbReference>
<reference evidence="3" key="3">
    <citation type="submission" date="2025-09" db="UniProtKB">
        <authorList>
            <consortium name="Ensembl"/>
        </authorList>
    </citation>
    <scope>IDENTIFICATION</scope>
</reference>
<dbReference type="SMART" id="SM00034">
    <property type="entry name" value="CLECT"/>
    <property type="match status" value="1"/>
</dbReference>